<keyword evidence="3" id="KW-1185">Reference proteome</keyword>
<dbReference type="EMBL" id="JAKGBZ010000012">
    <property type="protein sequence ID" value="MCF3946626.1"/>
    <property type="molecule type" value="Genomic_DNA"/>
</dbReference>
<sequence length="205" mass="22208">MALPIGARTNIDEELTRLKRGVARKLVYAGLADVLLLWGAIFLFNDAVISFLSPFDFLTWASGLCGLFGTWAITQVRARAPAHAENARRLFWSFVVFCAELMIWQALGIPTPIAGLSLAQQNAGVVFQLTFNMMGLVILGIWVGWEMIALGCGVSAIITADYLLGPADLFIGTSILLTALALLAAGFWMRVSARDISADPFAISR</sequence>
<reference evidence="2 3" key="1">
    <citation type="submission" date="2022-01" db="EMBL/GenBank/DDBJ databases">
        <authorList>
            <person name="Won M."/>
            <person name="Kim S.-J."/>
            <person name="Kwon S.-W."/>
        </authorList>
    </citation>
    <scope>NUCLEOTIDE SEQUENCE [LARGE SCALE GENOMIC DNA]</scope>
    <source>
        <strain evidence="2 3">KCTC 23505</strain>
    </source>
</reference>
<evidence type="ECO:0008006" key="4">
    <source>
        <dbReference type="Google" id="ProtNLM"/>
    </source>
</evidence>
<dbReference type="Proteomes" id="UP001521209">
    <property type="component" value="Unassembled WGS sequence"/>
</dbReference>
<keyword evidence="1" id="KW-1133">Transmembrane helix</keyword>
<keyword evidence="1" id="KW-0472">Membrane</keyword>
<feature type="transmembrane region" description="Helical" evidence="1">
    <location>
        <begin position="169"/>
        <end position="189"/>
    </location>
</feature>
<gene>
    <name evidence="2" type="ORF">L2A60_08015</name>
</gene>
<feature type="transmembrane region" description="Helical" evidence="1">
    <location>
        <begin position="57"/>
        <end position="78"/>
    </location>
</feature>
<proteinExistence type="predicted"/>
<evidence type="ECO:0000313" key="2">
    <source>
        <dbReference type="EMBL" id="MCF3946626.1"/>
    </source>
</evidence>
<organism evidence="2 3">
    <name type="scientific">Acidiphilium iwatense</name>
    <dbReference type="NCBI Taxonomy" id="768198"/>
    <lineage>
        <taxon>Bacteria</taxon>
        <taxon>Pseudomonadati</taxon>
        <taxon>Pseudomonadota</taxon>
        <taxon>Alphaproteobacteria</taxon>
        <taxon>Acetobacterales</taxon>
        <taxon>Acidocellaceae</taxon>
        <taxon>Acidiphilium</taxon>
    </lineage>
</organism>
<accession>A0ABS9DV55</accession>
<protein>
    <recommendedName>
        <fullName evidence="4">Transmembrane protein</fullName>
    </recommendedName>
</protein>
<comment type="caution">
    <text evidence="2">The sequence shown here is derived from an EMBL/GenBank/DDBJ whole genome shotgun (WGS) entry which is preliminary data.</text>
</comment>
<evidence type="ECO:0000313" key="3">
    <source>
        <dbReference type="Proteomes" id="UP001521209"/>
    </source>
</evidence>
<evidence type="ECO:0000256" key="1">
    <source>
        <dbReference type="SAM" id="Phobius"/>
    </source>
</evidence>
<feature type="transmembrane region" description="Helical" evidence="1">
    <location>
        <begin position="90"/>
        <end position="113"/>
    </location>
</feature>
<feature type="transmembrane region" description="Helical" evidence="1">
    <location>
        <begin position="26"/>
        <end position="45"/>
    </location>
</feature>
<name>A0ABS9DV55_9PROT</name>
<dbReference type="RefSeq" id="WP_235703863.1">
    <property type="nucleotide sequence ID" value="NZ_JAKGBZ010000012.1"/>
</dbReference>
<keyword evidence="1" id="KW-0812">Transmembrane</keyword>